<accession>A0ABY6BDB0</accession>
<evidence type="ECO:0000256" key="2">
    <source>
        <dbReference type="ARBA" id="ARBA00023002"/>
    </source>
</evidence>
<dbReference type="RefSeq" id="WP_261694704.1">
    <property type="nucleotide sequence ID" value="NZ_CP104694.1"/>
</dbReference>
<dbReference type="SUPFAM" id="SSF51735">
    <property type="entry name" value="NAD(P)-binding Rossmann-fold domains"/>
    <property type="match status" value="1"/>
</dbReference>
<dbReference type="Proteomes" id="UP001064632">
    <property type="component" value="Chromosome"/>
</dbReference>
<dbReference type="NCBIfam" id="NF005754">
    <property type="entry name" value="PRK07578.1"/>
    <property type="match status" value="1"/>
</dbReference>
<dbReference type="EMBL" id="CP104694">
    <property type="protein sequence ID" value="UXI67734.1"/>
    <property type="molecule type" value="Genomic_DNA"/>
</dbReference>
<keyword evidence="2" id="KW-0560">Oxidoreductase</keyword>
<protein>
    <submittedName>
        <fullName evidence="3">Short chain dehydrogenase</fullName>
    </submittedName>
</protein>
<dbReference type="Gene3D" id="3.40.50.720">
    <property type="entry name" value="NAD(P)-binding Rossmann-like Domain"/>
    <property type="match status" value="1"/>
</dbReference>
<evidence type="ECO:0000256" key="1">
    <source>
        <dbReference type="ARBA" id="ARBA00006484"/>
    </source>
</evidence>
<keyword evidence="4" id="KW-1185">Reference proteome</keyword>
<reference evidence="3" key="1">
    <citation type="submission" date="2022-09" db="EMBL/GenBank/DDBJ databases">
        <title>Tahibacter sp. nov., isolated from a fresh water.</title>
        <authorList>
            <person name="Baek J.H."/>
            <person name="Lee J.K."/>
            <person name="Kim J.M."/>
            <person name="Jeon C.O."/>
        </authorList>
    </citation>
    <scope>NUCLEOTIDE SEQUENCE</scope>
    <source>
        <strain evidence="3">W38</strain>
    </source>
</reference>
<dbReference type="PANTHER" id="PTHR43477">
    <property type="entry name" value="DIHYDROANTICAPSIN 7-DEHYDROGENASE"/>
    <property type="match status" value="1"/>
</dbReference>
<gene>
    <name evidence="3" type="ORF">N4264_23860</name>
</gene>
<dbReference type="Pfam" id="PF13561">
    <property type="entry name" value="adh_short_C2"/>
    <property type="match status" value="1"/>
</dbReference>
<dbReference type="InterPro" id="IPR002347">
    <property type="entry name" value="SDR_fam"/>
</dbReference>
<evidence type="ECO:0000313" key="4">
    <source>
        <dbReference type="Proteomes" id="UP001064632"/>
    </source>
</evidence>
<comment type="similarity">
    <text evidence="1">Belongs to the short-chain dehydrogenases/reductases (SDR) family.</text>
</comment>
<sequence length="211" mass="21806">MNQTASLTSTRRPRLLLVGAAGTIGRAVAAELSPRYEVITAGRTSGDIVIDMGEEASIRAGLARAGTLDAIVSTAGNVHFGPLAEMTPAQWQVGLQSKLMGQVTLAMIGAGHLRDGGSITLSAGSLAEQPVRGGSSASLVNGALESFVRAAAIELPRGLRINVVSPSVLQESMPDYGPYFRGYEAVPAARVALAYGRSVEGAQTGQVYKVL</sequence>
<dbReference type="PRINTS" id="PR00081">
    <property type="entry name" value="GDHRDH"/>
</dbReference>
<dbReference type="CDD" id="cd11731">
    <property type="entry name" value="Lin1944_like_SDR_c"/>
    <property type="match status" value="1"/>
</dbReference>
<evidence type="ECO:0000313" key="3">
    <source>
        <dbReference type="EMBL" id="UXI67734.1"/>
    </source>
</evidence>
<proteinExistence type="inferred from homology"/>
<organism evidence="3 4">
    <name type="scientific">Tahibacter amnicola</name>
    <dbReference type="NCBI Taxonomy" id="2976241"/>
    <lineage>
        <taxon>Bacteria</taxon>
        <taxon>Pseudomonadati</taxon>
        <taxon>Pseudomonadota</taxon>
        <taxon>Gammaproteobacteria</taxon>
        <taxon>Lysobacterales</taxon>
        <taxon>Rhodanobacteraceae</taxon>
        <taxon>Tahibacter</taxon>
    </lineage>
</organism>
<dbReference type="InterPro" id="IPR036291">
    <property type="entry name" value="NAD(P)-bd_dom_sf"/>
</dbReference>
<dbReference type="InterPro" id="IPR051122">
    <property type="entry name" value="SDR_DHRS6-like"/>
</dbReference>
<name>A0ABY6BDB0_9GAMM</name>
<dbReference type="PANTHER" id="PTHR43477:SF1">
    <property type="entry name" value="DIHYDROANTICAPSIN 7-DEHYDROGENASE"/>
    <property type="match status" value="1"/>
</dbReference>